<feature type="transmembrane region" description="Helical" evidence="1">
    <location>
        <begin position="135"/>
        <end position="157"/>
    </location>
</feature>
<name>A0A6C0HB11_9ZZZZ</name>
<keyword evidence="1" id="KW-0812">Transmembrane</keyword>
<feature type="transmembrane region" description="Helical" evidence="1">
    <location>
        <begin position="33"/>
        <end position="54"/>
    </location>
</feature>
<feature type="transmembrane region" description="Helical" evidence="1">
    <location>
        <begin position="60"/>
        <end position="83"/>
    </location>
</feature>
<keyword evidence="1" id="KW-1133">Transmembrane helix</keyword>
<dbReference type="EMBL" id="MN739921">
    <property type="protein sequence ID" value="QHT77802.1"/>
    <property type="molecule type" value="Genomic_DNA"/>
</dbReference>
<feature type="transmembrane region" description="Helical" evidence="1">
    <location>
        <begin position="110"/>
        <end position="129"/>
    </location>
</feature>
<sequence length="172" mass="19955">MNIKNILIIAGYLALFIICFFKLFHPNSECMSLLLLIIFHTFLTILIVMFKSSIEDTQSMIWNMMFIGNILSFISLLLVVITYSHLYSQYKLKNDDNVPLSHFYTEKMKIFKILYIISISIIVSILFLLNFSDNYIVNYVSVFLSTSLFGITGYNVYNGNIILKLLDKTVIQ</sequence>
<organism evidence="2">
    <name type="scientific">viral metagenome</name>
    <dbReference type="NCBI Taxonomy" id="1070528"/>
    <lineage>
        <taxon>unclassified sequences</taxon>
        <taxon>metagenomes</taxon>
        <taxon>organismal metagenomes</taxon>
    </lineage>
</organism>
<feature type="transmembrane region" description="Helical" evidence="1">
    <location>
        <begin position="6"/>
        <end position="24"/>
    </location>
</feature>
<evidence type="ECO:0000313" key="2">
    <source>
        <dbReference type="EMBL" id="QHT77802.1"/>
    </source>
</evidence>
<accession>A0A6C0HB11</accession>
<protein>
    <submittedName>
        <fullName evidence="2">Uncharacterized protein</fullName>
    </submittedName>
</protein>
<reference evidence="2" key="1">
    <citation type="journal article" date="2020" name="Nature">
        <title>Giant virus diversity and host interactions through global metagenomics.</title>
        <authorList>
            <person name="Schulz F."/>
            <person name="Roux S."/>
            <person name="Paez-Espino D."/>
            <person name="Jungbluth S."/>
            <person name="Walsh D.A."/>
            <person name="Denef V.J."/>
            <person name="McMahon K.D."/>
            <person name="Konstantinidis K.T."/>
            <person name="Eloe-Fadrosh E.A."/>
            <person name="Kyrpides N.C."/>
            <person name="Woyke T."/>
        </authorList>
    </citation>
    <scope>NUCLEOTIDE SEQUENCE</scope>
    <source>
        <strain evidence="2">GVMAG-M-3300023179-90</strain>
    </source>
</reference>
<evidence type="ECO:0000256" key="1">
    <source>
        <dbReference type="SAM" id="Phobius"/>
    </source>
</evidence>
<proteinExistence type="predicted"/>
<keyword evidence="1" id="KW-0472">Membrane</keyword>
<dbReference type="AlphaFoldDB" id="A0A6C0HB11"/>